<reference evidence="2" key="1">
    <citation type="submission" date="2020-01" db="EMBL/GenBank/DDBJ databases">
        <authorList>
            <consortium name="DOE Joint Genome Institute"/>
            <person name="Haridas S."/>
            <person name="Albert R."/>
            <person name="Binder M."/>
            <person name="Bloem J."/>
            <person name="Labutti K."/>
            <person name="Salamov A."/>
            <person name="Andreopoulos B."/>
            <person name="Baker S.E."/>
            <person name="Barry K."/>
            <person name="Bills G."/>
            <person name="Bluhm B.H."/>
            <person name="Cannon C."/>
            <person name="Castanera R."/>
            <person name="Culley D.E."/>
            <person name="Daum C."/>
            <person name="Ezra D."/>
            <person name="Gonzalez J.B."/>
            <person name="Henrissat B."/>
            <person name="Kuo A."/>
            <person name="Liang C."/>
            <person name="Lipzen A."/>
            <person name="Lutzoni F."/>
            <person name="Magnuson J."/>
            <person name="Mondo S."/>
            <person name="Nolan M."/>
            <person name="Ohm R."/>
            <person name="Pangilinan J."/>
            <person name="Park H.-J."/>
            <person name="Ramirez L."/>
            <person name="Alfaro M."/>
            <person name="Sun H."/>
            <person name="Tritt A."/>
            <person name="Yoshinaga Y."/>
            <person name="Zwiers L.-H."/>
            <person name="Turgeon B.G."/>
            <person name="Goodwin S.B."/>
            <person name="Spatafora J.W."/>
            <person name="Crous P.W."/>
            <person name="Grigoriev I.V."/>
        </authorList>
    </citation>
    <scope>NUCLEOTIDE SEQUENCE</scope>
    <source>
        <strain evidence="2">P77</strain>
    </source>
</reference>
<accession>A0A6A5KJ75</accession>
<name>A0A6A5KJ75_9PLEO</name>
<keyword evidence="3" id="KW-1185">Reference proteome</keyword>
<feature type="compositionally biased region" description="Acidic residues" evidence="1">
    <location>
        <begin position="490"/>
        <end position="499"/>
    </location>
</feature>
<dbReference type="AlphaFoldDB" id="A0A6A5KJ75"/>
<gene>
    <name evidence="2" type="ORF">BDW02DRAFT_617487</name>
</gene>
<evidence type="ECO:0000313" key="2">
    <source>
        <dbReference type="EMBL" id="KAF1835927.1"/>
    </source>
</evidence>
<organism evidence="2 3">
    <name type="scientific">Decorospora gaudefroyi</name>
    <dbReference type="NCBI Taxonomy" id="184978"/>
    <lineage>
        <taxon>Eukaryota</taxon>
        <taxon>Fungi</taxon>
        <taxon>Dikarya</taxon>
        <taxon>Ascomycota</taxon>
        <taxon>Pezizomycotina</taxon>
        <taxon>Dothideomycetes</taxon>
        <taxon>Pleosporomycetidae</taxon>
        <taxon>Pleosporales</taxon>
        <taxon>Pleosporineae</taxon>
        <taxon>Pleosporaceae</taxon>
        <taxon>Decorospora</taxon>
    </lineage>
</organism>
<dbReference type="Proteomes" id="UP000800040">
    <property type="component" value="Unassembled WGS sequence"/>
</dbReference>
<evidence type="ECO:0000256" key="1">
    <source>
        <dbReference type="SAM" id="MobiDB-lite"/>
    </source>
</evidence>
<dbReference type="EMBL" id="ML975280">
    <property type="protein sequence ID" value="KAF1835927.1"/>
    <property type="molecule type" value="Genomic_DNA"/>
</dbReference>
<sequence>MDSTITFERSDVQNMLDVAQVETGVLYGDIPYLRDSLQTLFREGLEQCNVQGIDLTELLSRMMWCERTVLDAFNKHRLGNAATRFNQHVVEPDDLVEYNEAENIPERLAFFPLRAIVAKHGIDVVAAPIYQGLVAVPRSALDVPTINNGMTTAVTNPNTVGNRGTGSASASYNKLQGAPSPFLPLPAGNLTFAEITAFVPQSIKSVDVINRIIRNGAYSTTIADMINYYREMEHGPIPNNSVYRMLKVPMEQHAKIDPQYKDWTVAKHSTLAMPAGFNSASVSVAGFSTPVNNNAREAALAANQPPPSILFRDLAKGVKVMPSGDDALDLTRCVQYSVQHPNQNLRYPQHFARLVALLGGPTPVRPAHLDAAAVSRRTSIQKLVKARQASTRQRDDHGRLLKQKSKSPAHSDDEEDTQNVSNGATPDIGSENPTGNSMKREHAAVPADSDEDALSSKRSKVSAQKAPARQECAGHPTKPASSRLRKEIQPEEIDSESDGDAYAGPKRQKKTVAPVRSLRRTKHFSGSYNVDKALQIDEEDEEPFPTPVQRISTPP</sequence>
<dbReference type="OrthoDB" id="3785351at2759"/>
<protein>
    <submittedName>
        <fullName evidence="2">Uncharacterized protein</fullName>
    </submittedName>
</protein>
<evidence type="ECO:0000313" key="3">
    <source>
        <dbReference type="Proteomes" id="UP000800040"/>
    </source>
</evidence>
<feature type="region of interest" description="Disordered" evidence="1">
    <location>
        <begin position="382"/>
        <end position="555"/>
    </location>
</feature>
<proteinExistence type="predicted"/>